<name>A0AAW0G3Q7_9APHY</name>
<dbReference type="EMBL" id="JASBNA010000019">
    <property type="protein sequence ID" value="KAK7685775.1"/>
    <property type="molecule type" value="Genomic_DNA"/>
</dbReference>
<dbReference type="AlphaFoldDB" id="A0AAW0G3Q7"/>
<keyword evidence="3" id="KW-1185">Reference proteome</keyword>
<organism evidence="2 3">
    <name type="scientific">Cerrena zonata</name>
    <dbReference type="NCBI Taxonomy" id="2478898"/>
    <lineage>
        <taxon>Eukaryota</taxon>
        <taxon>Fungi</taxon>
        <taxon>Dikarya</taxon>
        <taxon>Basidiomycota</taxon>
        <taxon>Agaricomycotina</taxon>
        <taxon>Agaricomycetes</taxon>
        <taxon>Polyporales</taxon>
        <taxon>Cerrenaceae</taxon>
        <taxon>Cerrena</taxon>
    </lineage>
</organism>
<evidence type="ECO:0000313" key="2">
    <source>
        <dbReference type="EMBL" id="KAK7685775.1"/>
    </source>
</evidence>
<evidence type="ECO:0000256" key="1">
    <source>
        <dbReference type="SAM" id="MobiDB-lite"/>
    </source>
</evidence>
<dbReference type="Proteomes" id="UP001385951">
    <property type="component" value="Unassembled WGS sequence"/>
</dbReference>
<feature type="region of interest" description="Disordered" evidence="1">
    <location>
        <begin position="82"/>
        <end position="172"/>
    </location>
</feature>
<sequence>MHLIVSLESHGGTVSRTPEQKSIADFYFCAGKEDPWLSSLLEHPIVVFHAAWIDRSAEANFALSRNYFILDHYEPASPSPIVLPLAPPPRPDNKKDATPKRGITRKRSMNEILTPDSDRRPLKKLRVADTPLPEPRSQSSPIKESTVRFSSPPIPVPEHPFLQRQKPSKKPKHKSLELEIEFTKQDIKASKTQSSSSLRPWKDLLEKHQAISPVPRIPVSDALEALEHVSTGLSTRFEPERTYCGHYFRCFRLQT</sequence>
<protein>
    <recommendedName>
        <fullName evidence="4">BRCT domain-containing protein</fullName>
    </recommendedName>
</protein>
<reference evidence="2 3" key="1">
    <citation type="submission" date="2022-09" db="EMBL/GenBank/DDBJ databases">
        <authorList>
            <person name="Palmer J.M."/>
        </authorList>
    </citation>
    <scope>NUCLEOTIDE SEQUENCE [LARGE SCALE GENOMIC DNA]</scope>
    <source>
        <strain evidence="2 3">DSM 7382</strain>
    </source>
</reference>
<evidence type="ECO:0008006" key="4">
    <source>
        <dbReference type="Google" id="ProtNLM"/>
    </source>
</evidence>
<proteinExistence type="predicted"/>
<feature type="compositionally biased region" description="Polar residues" evidence="1">
    <location>
        <begin position="136"/>
        <end position="149"/>
    </location>
</feature>
<comment type="caution">
    <text evidence="2">The sequence shown here is derived from an EMBL/GenBank/DDBJ whole genome shotgun (WGS) entry which is preliminary data.</text>
</comment>
<accession>A0AAW0G3Q7</accession>
<gene>
    <name evidence="2" type="ORF">QCA50_011121</name>
</gene>
<evidence type="ECO:0000313" key="3">
    <source>
        <dbReference type="Proteomes" id="UP001385951"/>
    </source>
</evidence>